<organism evidence="2 3">
    <name type="scientific">Shigella flexneri K-227</name>
    <dbReference type="NCBI Taxonomy" id="766147"/>
    <lineage>
        <taxon>Bacteria</taxon>
        <taxon>Pseudomonadati</taxon>
        <taxon>Pseudomonadota</taxon>
        <taxon>Gammaproteobacteria</taxon>
        <taxon>Enterobacterales</taxon>
        <taxon>Enterobacteriaceae</taxon>
        <taxon>Shigella</taxon>
    </lineage>
</organism>
<accession>F5NQI5</accession>
<keyword evidence="1" id="KW-0472">Membrane</keyword>
<reference evidence="2 3" key="1">
    <citation type="submission" date="2011-04" db="EMBL/GenBank/DDBJ databases">
        <authorList>
            <person name="Rasko D."/>
            <person name="Redman J."/>
            <person name="Daugherty S.C."/>
            <person name="Tallon L."/>
            <person name="Sadzewicz L."/>
            <person name="Jones K."/>
            <person name="Santana-Cruz I."/>
            <person name="Liu X."/>
        </authorList>
    </citation>
    <scope>NUCLEOTIDE SEQUENCE [LARGE SCALE GENOMIC DNA]</scope>
    <source>
        <strain evidence="2 3">K-227</strain>
    </source>
</reference>
<dbReference type="Gene3D" id="3.40.630.30">
    <property type="match status" value="1"/>
</dbReference>
<dbReference type="EMBL" id="AFGY01000003">
    <property type="protein sequence ID" value="EGK40631.1"/>
    <property type="molecule type" value="Genomic_DNA"/>
</dbReference>
<name>F5NQI5_SHIFL</name>
<evidence type="ECO:0000313" key="2">
    <source>
        <dbReference type="EMBL" id="EGK40631.1"/>
    </source>
</evidence>
<gene>
    <name evidence="2" type="ORF">SFK227_0362</name>
</gene>
<keyword evidence="1" id="KW-1133">Transmembrane helix</keyword>
<keyword evidence="2" id="KW-0808">Transferase</keyword>
<evidence type="ECO:0000256" key="1">
    <source>
        <dbReference type="SAM" id="Phobius"/>
    </source>
</evidence>
<dbReference type="AlphaFoldDB" id="F5NQI5"/>
<protein>
    <submittedName>
        <fullName evidence="2">Acetyltransferase, GNAT family</fullName>
    </submittedName>
</protein>
<dbReference type="GO" id="GO:0016740">
    <property type="term" value="F:transferase activity"/>
    <property type="evidence" value="ECO:0007669"/>
    <property type="project" value="UniProtKB-KW"/>
</dbReference>
<dbReference type="PATRIC" id="fig|766147.3.peg.344"/>
<sequence>MVDKHEEITLSIVLSCNYQSDITYPGQKQFDCGNPVIDKFVRASLKKSVRNSDCAAKALIDRQSGELIGICTFTAYSLERQRVSGVLQGSQPSEIGVVRLVMLGGARKYQKRGFGQDLLCDFFEHVKKFTRHYQLKGFILMLTLPPLTFMLVSALFSFQRHQMLLVLYLCFWRFSIFSRLRLLSPPARASFALAGG</sequence>
<comment type="caution">
    <text evidence="2">The sequence shown here is derived from an EMBL/GenBank/DDBJ whole genome shotgun (WGS) entry which is preliminary data.</text>
</comment>
<feature type="transmembrane region" description="Helical" evidence="1">
    <location>
        <begin position="137"/>
        <end position="158"/>
    </location>
</feature>
<dbReference type="Proteomes" id="UP000004520">
    <property type="component" value="Unassembled WGS sequence"/>
</dbReference>
<proteinExistence type="predicted"/>
<keyword evidence="1" id="KW-0812">Transmembrane</keyword>
<evidence type="ECO:0000313" key="3">
    <source>
        <dbReference type="Proteomes" id="UP000004520"/>
    </source>
</evidence>